<dbReference type="InterPro" id="IPR018540">
    <property type="entry name" value="Spo0E-like"/>
</dbReference>
<evidence type="ECO:0000313" key="2">
    <source>
        <dbReference type="Proteomes" id="UP000321574"/>
    </source>
</evidence>
<dbReference type="AlphaFoldDB" id="A0A5C8NS28"/>
<proteinExistence type="predicted"/>
<evidence type="ECO:0000313" key="1">
    <source>
        <dbReference type="EMBL" id="TXL63635.1"/>
    </source>
</evidence>
<dbReference type="RefSeq" id="WP_147668077.1">
    <property type="nucleotide sequence ID" value="NZ_VDUW01000007.1"/>
</dbReference>
<sequence>MTQILLKEIEQCRAKMIAVSANHAFTSNTVIKISKELDKLLNQLQENMSSQKGNIEY</sequence>
<name>A0A5C8NS28_9BACI</name>
<dbReference type="SUPFAM" id="SSF140500">
    <property type="entry name" value="BAS1536-like"/>
    <property type="match status" value="1"/>
</dbReference>
<dbReference type="GO" id="GO:0043937">
    <property type="term" value="P:regulation of sporulation"/>
    <property type="evidence" value="ECO:0007669"/>
    <property type="project" value="InterPro"/>
</dbReference>
<dbReference type="EMBL" id="VDUW01000007">
    <property type="protein sequence ID" value="TXL63635.1"/>
    <property type="molecule type" value="Genomic_DNA"/>
</dbReference>
<dbReference type="OrthoDB" id="2721702at2"/>
<gene>
    <name evidence="1" type="ORF">FHP05_10665</name>
</gene>
<protein>
    <submittedName>
        <fullName evidence="1">Aspartyl-phosphate phosphatase Spo0E family protein</fullName>
    </submittedName>
</protein>
<comment type="caution">
    <text evidence="1">The sequence shown here is derived from an EMBL/GenBank/DDBJ whole genome shotgun (WGS) entry which is preliminary data.</text>
</comment>
<accession>A0A5C8NS28</accession>
<reference evidence="1 2" key="1">
    <citation type="submission" date="2019-06" db="EMBL/GenBank/DDBJ databases">
        <title>Cerasibacillus sp. nov., isolated from maize field.</title>
        <authorList>
            <person name="Lin S.-Y."/>
            <person name="Tsai C.-F."/>
            <person name="Young C.-C."/>
        </authorList>
    </citation>
    <scope>NUCLEOTIDE SEQUENCE [LARGE SCALE GENOMIC DNA]</scope>
    <source>
        <strain evidence="1 2">CC-CFT480</strain>
    </source>
</reference>
<dbReference type="Proteomes" id="UP000321574">
    <property type="component" value="Unassembled WGS sequence"/>
</dbReference>
<dbReference type="Pfam" id="PF09388">
    <property type="entry name" value="SpoOE-like"/>
    <property type="match status" value="1"/>
</dbReference>
<dbReference type="InterPro" id="IPR036638">
    <property type="entry name" value="HLH_DNA-bd_sf"/>
</dbReference>
<dbReference type="GO" id="GO:0046983">
    <property type="term" value="F:protein dimerization activity"/>
    <property type="evidence" value="ECO:0007669"/>
    <property type="project" value="InterPro"/>
</dbReference>
<dbReference type="InterPro" id="IPR037208">
    <property type="entry name" value="Spo0E-like_sf"/>
</dbReference>
<organism evidence="1 2">
    <name type="scientific">Cerasibacillus terrae</name>
    <dbReference type="NCBI Taxonomy" id="2498845"/>
    <lineage>
        <taxon>Bacteria</taxon>
        <taxon>Bacillati</taxon>
        <taxon>Bacillota</taxon>
        <taxon>Bacilli</taxon>
        <taxon>Bacillales</taxon>
        <taxon>Bacillaceae</taxon>
        <taxon>Cerasibacillus</taxon>
    </lineage>
</organism>
<keyword evidence="2" id="KW-1185">Reference proteome</keyword>
<dbReference type="Gene3D" id="4.10.280.10">
    <property type="entry name" value="Helix-loop-helix DNA-binding domain"/>
    <property type="match status" value="1"/>
</dbReference>